<evidence type="ECO:0000313" key="2">
    <source>
        <dbReference type="EMBL" id="CAH1399912.1"/>
    </source>
</evidence>
<dbReference type="OrthoDB" id="7486196at2759"/>
<dbReference type="Pfam" id="PF05018">
    <property type="entry name" value="CFA20_dom"/>
    <property type="match status" value="1"/>
</dbReference>
<dbReference type="Proteomes" id="UP001152798">
    <property type="component" value="Chromosome 4"/>
</dbReference>
<sequence>MYRNVFQKGLVTVFYSCGSKPLAEWRQYIKTGFLRRITDEHIRSLVLEIMSVNIVNTYITSPPDPNDSLGIKLPFLVMILKNLAKYFSFEIMIVDDRDMKRRFRVSNYQSKSRIGPFCCNMPIGLNPGWNQVQFNLAEFTRQAYGTSYVETMRLTIHANCRLRRVYFSERLFEDDELPQDFKLYRPE</sequence>
<dbReference type="InterPro" id="IPR007714">
    <property type="entry name" value="CFA20_dom"/>
</dbReference>
<dbReference type="EMBL" id="OV725080">
    <property type="protein sequence ID" value="CAH1399912.1"/>
    <property type="molecule type" value="Genomic_DNA"/>
</dbReference>
<keyword evidence="3" id="KW-1185">Reference proteome</keyword>
<gene>
    <name evidence="2" type="ORF">NEZAVI_LOCUS9259</name>
</gene>
<protein>
    <recommendedName>
        <fullName evidence="1">CFA20 domain-containing protein</fullName>
    </recommendedName>
</protein>
<evidence type="ECO:0000313" key="3">
    <source>
        <dbReference type="Proteomes" id="UP001152798"/>
    </source>
</evidence>
<name>A0A9P0MRF4_NEZVI</name>
<dbReference type="AlphaFoldDB" id="A0A9P0MRF4"/>
<organism evidence="2 3">
    <name type="scientific">Nezara viridula</name>
    <name type="common">Southern green stink bug</name>
    <name type="synonym">Cimex viridulus</name>
    <dbReference type="NCBI Taxonomy" id="85310"/>
    <lineage>
        <taxon>Eukaryota</taxon>
        <taxon>Metazoa</taxon>
        <taxon>Ecdysozoa</taxon>
        <taxon>Arthropoda</taxon>
        <taxon>Hexapoda</taxon>
        <taxon>Insecta</taxon>
        <taxon>Pterygota</taxon>
        <taxon>Neoptera</taxon>
        <taxon>Paraneoptera</taxon>
        <taxon>Hemiptera</taxon>
        <taxon>Heteroptera</taxon>
        <taxon>Panheteroptera</taxon>
        <taxon>Pentatomomorpha</taxon>
        <taxon>Pentatomoidea</taxon>
        <taxon>Pentatomidae</taxon>
        <taxon>Pentatominae</taxon>
        <taxon>Nezara</taxon>
    </lineage>
</organism>
<reference evidence="2" key="1">
    <citation type="submission" date="2022-01" db="EMBL/GenBank/DDBJ databases">
        <authorList>
            <person name="King R."/>
        </authorList>
    </citation>
    <scope>NUCLEOTIDE SEQUENCE</scope>
</reference>
<proteinExistence type="predicted"/>
<dbReference type="PANTHER" id="PTHR12458">
    <property type="entry name" value="ORF PROTEIN"/>
    <property type="match status" value="1"/>
</dbReference>
<evidence type="ECO:0000259" key="1">
    <source>
        <dbReference type="Pfam" id="PF05018"/>
    </source>
</evidence>
<accession>A0A9P0MRF4</accession>
<feature type="domain" description="CFA20" evidence="1">
    <location>
        <begin position="1"/>
        <end position="184"/>
    </location>
</feature>
<dbReference type="InterPro" id="IPR040441">
    <property type="entry name" value="CFA20/CFAP20DC"/>
</dbReference>